<dbReference type="STRING" id="392484.LP43_2190"/>
<gene>
    <name evidence="1" type="ORF">LP43_2190</name>
</gene>
<dbReference type="GO" id="GO:0003887">
    <property type="term" value="F:DNA-directed DNA polymerase activity"/>
    <property type="evidence" value="ECO:0007669"/>
    <property type="project" value="InterPro"/>
</dbReference>
<dbReference type="Gene3D" id="3.40.50.10220">
    <property type="entry name" value="DNA polymerase III, psi subunit"/>
    <property type="match status" value="1"/>
</dbReference>
<evidence type="ECO:0000313" key="1">
    <source>
        <dbReference type="EMBL" id="KGM06316.1"/>
    </source>
</evidence>
<dbReference type="AlphaFoldDB" id="A0A0A0BEF7"/>
<organism evidence="1 2">
    <name type="scientific">Methylophaga thiooxydans</name>
    <dbReference type="NCBI Taxonomy" id="392484"/>
    <lineage>
        <taxon>Bacteria</taxon>
        <taxon>Pseudomonadati</taxon>
        <taxon>Pseudomonadota</taxon>
        <taxon>Gammaproteobacteria</taxon>
        <taxon>Thiotrichales</taxon>
        <taxon>Piscirickettsiaceae</taxon>
        <taxon>Methylophaga</taxon>
    </lineage>
</organism>
<reference evidence="1 2" key="1">
    <citation type="submission" date="2014-09" db="EMBL/GenBank/DDBJ databases">
        <authorList>
            <person name="Grob C."/>
            <person name="Taubert M."/>
            <person name="Howat A.M."/>
            <person name="Burns O.J."/>
            <person name="Dixon J.L."/>
            <person name="Chen Y."/>
            <person name="Murrell J.C."/>
        </authorList>
    </citation>
    <scope>NUCLEOTIDE SEQUENCE [LARGE SCALE GENOMIC DNA]</scope>
    <source>
        <strain evidence="1">L4</strain>
    </source>
</reference>
<accession>A0A0A0BEF7</accession>
<name>A0A0A0BEF7_9GAMM</name>
<sequence>MPLSKRQHFFLAELDIPVWKLRETSLSTDAKIDDESTEYTPPALDIDLSPAIWLLMASTEMNGSEARLFDAMLKARKLSRRAVAVIDFQTFAALADRDTDNKTLLVMGETSLMPTALSLTQPTLIQQNDSRWIATYSLQDMLQQPALKATVWQALKLLPVAN</sequence>
<dbReference type="RefSeq" id="WP_036315126.1">
    <property type="nucleotide sequence ID" value="NZ_JRQD01000005.1"/>
</dbReference>
<dbReference type="GO" id="GO:0006260">
    <property type="term" value="P:DNA replication"/>
    <property type="evidence" value="ECO:0007669"/>
    <property type="project" value="InterPro"/>
</dbReference>
<evidence type="ECO:0000313" key="2">
    <source>
        <dbReference type="Proteomes" id="UP000029999"/>
    </source>
</evidence>
<dbReference type="InterPro" id="IPR004615">
    <property type="entry name" value="DNA_pol_III_psi"/>
</dbReference>
<proteinExistence type="predicted"/>
<evidence type="ECO:0008006" key="3">
    <source>
        <dbReference type="Google" id="ProtNLM"/>
    </source>
</evidence>
<comment type="caution">
    <text evidence="1">The sequence shown here is derived from an EMBL/GenBank/DDBJ whole genome shotgun (WGS) entry which is preliminary data.</text>
</comment>
<protein>
    <recommendedName>
        <fullName evidence="3">DNA polymerase III psi subunit</fullName>
    </recommendedName>
</protein>
<dbReference type="GO" id="GO:0008408">
    <property type="term" value="F:3'-5' exonuclease activity"/>
    <property type="evidence" value="ECO:0007669"/>
    <property type="project" value="InterPro"/>
</dbReference>
<dbReference type="Proteomes" id="UP000029999">
    <property type="component" value="Unassembled WGS sequence"/>
</dbReference>
<dbReference type="InterPro" id="IPR036654">
    <property type="entry name" value="DNA_pol_III_psi_sf"/>
</dbReference>
<dbReference type="EMBL" id="JRQD01000005">
    <property type="protein sequence ID" value="KGM06316.1"/>
    <property type="molecule type" value="Genomic_DNA"/>
</dbReference>
<dbReference type="Pfam" id="PF03603">
    <property type="entry name" value="DNA_III_psi"/>
    <property type="match status" value="1"/>
</dbReference>